<evidence type="ECO:0000313" key="5">
    <source>
        <dbReference type="EMBL" id="CAF0750428.1"/>
    </source>
</evidence>
<dbReference type="Gene3D" id="3.10.20.90">
    <property type="entry name" value="Phosphatidylinositol 3-kinase Catalytic Subunit, Chain A, domain 1"/>
    <property type="match status" value="1"/>
</dbReference>
<feature type="region of interest" description="Disordered" evidence="3">
    <location>
        <begin position="82"/>
        <end position="104"/>
    </location>
</feature>
<comment type="subcellular location">
    <subcellularLocation>
        <location evidence="1">Cytoplasm</location>
        <location evidence="1">Cytosol</location>
    </subcellularLocation>
</comment>
<dbReference type="Proteomes" id="UP000677228">
    <property type="component" value="Unassembled WGS sequence"/>
</dbReference>
<accession>A0A813PA29</accession>
<name>A0A813PA29_9BILA</name>
<organism evidence="5 9">
    <name type="scientific">Didymodactylos carnosus</name>
    <dbReference type="NCBI Taxonomy" id="1234261"/>
    <lineage>
        <taxon>Eukaryota</taxon>
        <taxon>Metazoa</taxon>
        <taxon>Spiralia</taxon>
        <taxon>Gnathifera</taxon>
        <taxon>Rotifera</taxon>
        <taxon>Eurotatoria</taxon>
        <taxon>Bdelloidea</taxon>
        <taxon>Philodinida</taxon>
        <taxon>Philodinidae</taxon>
        <taxon>Didymodactylos</taxon>
    </lineage>
</organism>
<protein>
    <recommendedName>
        <fullName evidence="4">Ubiquitin-like domain-containing protein</fullName>
    </recommendedName>
</protein>
<dbReference type="PANTHER" id="PTHR46555:SF1">
    <property type="entry name" value="UBIQUITIN-LIKE PROTEIN 4A"/>
    <property type="match status" value="1"/>
</dbReference>
<dbReference type="GO" id="GO:0051087">
    <property type="term" value="F:protein-folding chaperone binding"/>
    <property type="evidence" value="ECO:0007669"/>
    <property type="project" value="TreeGrafter"/>
</dbReference>
<evidence type="ECO:0000313" key="7">
    <source>
        <dbReference type="EMBL" id="CAF3529903.1"/>
    </source>
</evidence>
<proteinExistence type="predicted"/>
<dbReference type="Pfam" id="PF00240">
    <property type="entry name" value="ubiquitin"/>
    <property type="match status" value="1"/>
</dbReference>
<dbReference type="EMBL" id="CAJNOK010001874">
    <property type="protein sequence ID" value="CAF0833997.1"/>
    <property type="molecule type" value="Genomic_DNA"/>
</dbReference>
<dbReference type="PRINTS" id="PR00348">
    <property type="entry name" value="UBIQUITIN"/>
</dbReference>
<dbReference type="Proteomes" id="UP000663829">
    <property type="component" value="Unassembled WGS sequence"/>
</dbReference>
<dbReference type="AlphaFoldDB" id="A0A813PA29"/>
<keyword evidence="9" id="KW-1185">Reference proteome</keyword>
<dbReference type="InterPro" id="IPR047154">
    <property type="entry name" value="UBL4A-like"/>
</dbReference>
<dbReference type="GO" id="GO:0071816">
    <property type="term" value="P:tail-anchored membrane protein insertion into ER membrane"/>
    <property type="evidence" value="ECO:0007669"/>
    <property type="project" value="TreeGrafter"/>
</dbReference>
<dbReference type="GO" id="GO:0071818">
    <property type="term" value="C:BAT3 complex"/>
    <property type="evidence" value="ECO:0007669"/>
    <property type="project" value="TreeGrafter"/>
</dbReference>
<evidence type="ECO:0000313" key="8">
    <source>
        <dbReference type="EMBL" id="CAF3618650.1"/>
    </source>
</evidence>
<dbReference type="Proteomes" id="UP000681722">
    <property type="component" value="Unassembled WGS sequence"/>
</dbReference>
<dbReference type="EMBL" id="CAJNOQ010000065">
    <property type="protein sequence ID" value="CAF0750428.1"/>
    <property type="molecule type" value="Genomic_DNA"/>
</dbReference>
<evidence type="ECO:0000313" key="9">
    <source>
        <dbReference type="Proteomes" id="UP000663829"/>
    </source>
</evidence>
<dbReference type="EMBL" id="CAJOBA010001874">
    <property type="protein sequence ID" value="CAF3618650.1"/>
    <property type="molecule type" value="Genomic_DNA"/>
</dbReference>
<comment type="caution">
    <text evidence="5">The sequence shown here is derived from an EMBL/GenBank/DDBJ whole genome shotgun (WGS) entry which is preliminary data.</text>
</comment>
<dbReference type="EMBL" id="CAJOBC010000065">
    <property type="protein sequence ID" value="CAF3529903.1"/>
    <property type="molecule type" value="Genomic_DNA"/>
</dbReference>
<dbReference type="PANTHER" id="PTHR46555">
    <property type="entry name" value="UBIQUITIN-LIKE PROTEIN 4A"/>
    <property type="match status" value="1"/>
</dbReference>
<sequence length="158" mass="17696">MFIYIKLLNGGTETKLEVSPLDSVSEIKSRLAYQLNVPVNQQKLVLKGKPLLDGSVLHDYDVIEGTKLHLIVSKNYSLPSQTTTTDQINNRQNNSGNSQHNEQSPLMNNLRAVATKWLDPHDTEALLTAFHTELKNVVDQLSLDDIEKLCADRVSETL</sequence>
<gene>
    <name evidence="5" type="ORF">GPM918_LOCUS798</name>
    <name evidence="6" type="ORF">OVA965_LOCUS6291</name>
    <name evidence="7" type="ORF">SRO942_LOCUS798</name>
    <name evidence="8" type="ORF">TMI583_LOCUS6287</name>
</gene>
<evidence type="ECO:0000256" key="3">
    <source>
        <dbReference type="SAM" id="MobiDB-lite"/>
    </source>
</evidence>
<dbReference type="InterPro" id="IPR000626">
    <property type="entry name" value="Ubiquitin-like_dom"/>
</dbReference>
<dbReference type="PROSITE" id="PS50053">
    <property type="entry name" value="UBIQUITIN_2"/>
    <property type="match status" value="1"/>
</dbReference>
<evidence type="ECO:0000256" key="1">
    <source>
        <dbReference type="ARBA" id="ARBA00004514"/>
    </source>
</evidence>
<dbReference type="Proteomes" id="UP000682733">
    <property type="component" value="Unassembled WGS sequence"/>
</dbReference>
<feature type="domain" description="Ubiquitin-like" evidence="4">
    <location>
        <begin position="1"/>
        <end position="77"/>
    </location>
</feature>
<keyword evidence="2" id="KW-0963">Cytoplasm</keyword>
<dbReference type="InterPro" id="IPR019956">
    <property type="entry name" value="Ubiquitin_dom"/>
</dbReference>
<dbReference type="GO" id="GO:0006620">
    <property type="term" value="P:post-translational protein targeting to endoplasmic reticulum membrane"/>
    <property type="evidence" value="ECO:0007669"/>
    <property type="project" value="InterPro"/>
</dbReference>
<evidence type="ECO:0000256" key="2">
    <source>
        <dbReference type="ARBA" id="ARBA00022490"/>
    </source>
</evidence>
<dbReference type="InterPro" id="IPR029071">
    <property type="entry name" value="Ubiquitin-like_domsf"/>
</dbReference>
<dbReference type="OrthoDB" id="417450at2759"/>
<evidence type="ECO:0000313" key="6">
    <source>
        <dbReference type="EMBL" id="CAF0833997.1"/>
    </source>
</evidence>
<evidence type="ECO:0000259" key="4">
    <source>
        <dbReference type="PROSITE" id="PS50053"/>
    </source>
</evidence>
<dbReference type="SUPFAM" id="SSF54236">
    <property type="entry name" value="Ubiquitin-like"/>
    <property type="match status" value="1"/>
</dbReference>
<dbReference type="SMART" id="SM00213">
    <property type="entry name" value="UBQ"/>
    <property type="match status" value="1"/>
</dbReference>
<reference evidence="5" key="1">
    <citation type="submission" date="2021-02" db="EMBL/GenBank/DDBJ databases">
        <authorList>
            <person name="Nowell W R."/>
        </authorList>
    </citation>
    <scope>NUCLEOTIDE SEQUENCE</scope>
</reference>